<evidence type="ECO:0000313" key="9">
    <source>
        <dbReference type="Proteomes" id="UP001448207"/>
    </source>
</evidence>
<dbReference type="PANTHER" id="PTHR48069">
    <property type="entry name" value="DIHYDROFOLATE REDUCTASE"/>
    <property type="match status" value="1"/>
</dbReference>
<evidence type="ECO:0000256" key="3">
    <source>
        <dbReference type="ARBA" id="ARBA00018886"/>
    </source>
</evidence>
<sequence>MTKQNIVVLMAAALSDTRGIGYKQDLPWYIPADTKWLNHVTTKKYVDTPLNRVDDQDWHNVVIMGRLSWESIPMRGIPMEDRFNIVVSRNPDYNIYAVDKFRNVSLSNSISQALSDGIEESQKTGGRIFVLGGEKVYEEAMVLPQSTHILLTLIYTKEPIECDTFMPQIDLRIFRLASHEELEAFIQEIVPEGIQSHENLDYEFLLYVRI</sequence>
<dbReference type="Proteomes" id="UP001448207">
    <property type="component" value="Unassembled WGS sequence"/>
</dbReference>
<dbReference type="InterPro" id="IPR001796">
    <property type="entry name" value="DHFR_dom"/>
</dbReference>
<dbReference type="CDD" id="cd00209">
    <property type="entry name" value="DHFR"/>
    <property type="match status" value="1"/>
</dbReference>
<evidence type="ECO:0000256" key="2">
    <source>
        <dbReference type="ARBA" id="ARBA00012856"/>
    </source>
</evidence>
<dbReference type="EC" id="1.5.1.3" evidence="2"/>
<dbReference type="PRINTS" id="PR00070">
    <property type="entry name" value="DHFR"/>
</dbReference>
<dbReference type="EMBL" id="JBCLYO010000001">
    <property type="protein sequence ID" value="KAL0098190.1"/>
    <property type="molecule type" value="Genomic_DNA"/>
</dbReference>
<reference evidence="8 9" key="1">
    <citation type="submission" date="2024-04" db="EMBL/GenBank/DDBJ databases">
        <title>Symmetric and asymmetric DNA N6-adenine methylation regulates different biological responses in Mucorales.</title>
        <authorList>
            <consortium name="Lawrence Berkeley National Laboratory"/>
            <person name="Lax C."/>
            <person name="Mondo S.J."/>
            <person name="Osorio-Concepcion M."/>
            <person name="Muszewska A."/>
            <person name="Corrochano-Luque M."/>
            <person name="Gutierrez G."/>
            <person name="Riley R."/>
            <person name="Lipzen A."/>
            <person name="Guo J."/>
            <person name="Hundley H."/>
            <person name="Amirebrahimi M."/>
            <person name="Ng V."/>
            <person name="Lorenzo-Gutierrez D."/>
            <person name="Binder U."/>
            <person name="Yang J."/>
            <person name="Song Y."/>
            <person name="Canovas D."/>
            <person name="Navarro E."/>
            <person name="Freitag M."/>
            <person name="Gabaldon T."/>
            <person name="Grigoriev I.V."/>
            <person name="Corrochano L.M."/>
            <person name="Nicolas F.E."/>
            <person name="Garre V."/>
        </authorList>
    </citation>
    <scope>NUCLEOTIDE SEQUENCE [LARGE SCALE GENOMIC DNA]</scope>
    <source>
        <strain evidence="8 9">L51</strain>
    </source>
</reference>
<evidence type="ECO:0000259" key="7">
    <source>
        <dbReference type="PROSITE" id="PS51330"/>
    </source>
</evidence>
<evidence type="ECO:0000256" key="4">
    <source>
        <dbReference type="ARBA" id="ARBA00022563"/>
    </source>
</evidence>
<proteinExistence type="predicted"/>
<keyword evidence="5" id="KW-0521">NADP</keyword>
<dbReference type="InterPro" id="IPR024072">
    <property type="entry name" value="DHFR-like_dom_sf"/>
</dbReference>
<comment type="pathway">
    <text evidence="1">Cofactor biosynthesis; tetrahydrofolate biosynthesis; 5,6,7,8-tetrahydrofolate from 7,8-dihydrofolate: step 1/1.</text>
</comment>
<dbReference type="Pfam" id="PF00186">
    <property type="entry name" value="DHFR_1"/>
    <property type="match status" value="1"/>
</dbReference>
<organism evidence="8 9">
    <name type="scientific">Phycomyces blakesleeanus</name>
    <dbReference type="NCBI Taxonomy" id="4837"/>
    <lineage>
        <taxon>Eukaryota</taxon>
        <taxon>Fungi</taxon>
        <taxon>Fungi incertae sedis</taxon>
        <taxon>Mucoromycota</taxon>
        <taxon>Mucoromycotina</taxon>
        <taxon>Mucoromycetes</taxon>
        <taxon>Mucorales</taxon>
        <taxon>Phycomycetaceae</taxon>
        <taxon>Phycomyces</taxon>
    </lineage>
</organism>
<dbReference type="SUPFAM" id="SSF53597">
    <property type="entry name" value="Dihydrofolate reductase-like"/>
    <property type="match status" value="1"/>
</dbReference>
<keyword evidence="6" id="KW-0560">Oxidoreductase</keyword>
<comment type="caution">
    <text evidence="8">The sequence shown here is derived from an EMBL/GenBank/DDBJ whole genome shotgun (WGS) entry which is preliminary data.</text>
</comment>
<keyword evidence="4" id="KW-0554">One-carbon metabolism</keyword>
<evidence type="ECO:0000256" key="1">
    <source>
        <dbReference type="ARBA" id="ARBA00004903"/>
    </source>
</evidence>
<dbReference type="PANTHER" id="PTHR48069:SF3">
    <property type="entry name" value="DIHYDROFOLATE REDUCTASE"/>
    <property type="match status" value="1"/>
</dbReference>
<keyword evidence="9" id="KW-1185">Reference proteome</keyword>
<dbReference type="Gene3D" id="3.40.430.10">
    <property type="entry name" value="Dihydrofolate Reductase, subunit A"/>
    <property type="match status" value="1"/>
</dbReference>
<dbReference type="InterPro" id="IPR012259">
    <property type="entry name" value="DHFR"/>
</dbReference>
<name>A0ABR3BH40_PHYBL</name>
<accession>A0ABR3BH40</accession>
<feature type="domain" description="DHFR" evidence="7">
    <location>
        <begin position="5"/>
        <end position="209"/>
    </location>
</feature>
<protein>
    <recommendedName>
        <fullName evidence="3">Dihydrofolate reductase</fullName>
        <ecNumber evidence="2">1.5.1.3</ecNumber>
    </recommendedName>
</protein>
<evidence type="ECO:0000256" key="6">
    <source>
        <dbReference type="ARBA" id="ARBA00023002"/>
    </source>
</evidence>
<dbReference type="PROSITE" id="PS51330">
    <property type="entry name" value="DHFR_2"/>
    <property type="match status" value="1"/>
</dbReference>
<evidence type="ECO:0000256" key="5">
    <source>
        <dbReference type="ARBA" id="ARBA00022857"/>
    </source>
</evidence>
<evidence type="ECO:0000313" key="8">
    <source>
        <dbReference type="EMBL" id="KAL0098190.1"/>
    </source>
</evidence>
<gene>
    <name evidence="8" type="ORF">J3Q64DRAFT_1632758</name>
</gene>